<reference evidence="2 3" key="1">
    <citation type="submission" date="2020-10" db="EMBL/GenBank/DDBJ databases">
        <title>The Coptis chinensis genome and diversification of protoberbering-type alkaloids.</title>
        <authorList>
            <person name="Wang B."/>
            <person name="Shu S."/>
            <person name="Song C."/>
            <person name="Liu Y."/>
        </authorList>
    </citation>
    <scope>NUCLEOTIDE SEQUENCE [LARGE SCALE GENOMIC DNA]</scope>
    <source>
        <strain evidence="2">HL-2020</strain>
        <tissue evidence="2">Leaf</tissue>
    </source>
</reference>
<dbReference type="PANTHER" id="PTHR31286">
    <property type="entry name" value="GLYCINE-RICH CELL WALL STRUCTURAL PROTEIN 1.8-LIKE"/>
    <property type="match status" value="1"/>
</dbReference>
<organism evidence="2 3">
    <name type="scientific">Coptis chinensis</name>
    <dbReference type="NCBI Taxonomy" id="261450"/>
    <lineage>
        <taxon>Eukaryota</taxon>
        <taxon>Viridiplantae</taxon>
        <taxon>Streptophyta</taxon>
        <taxon>Embryophyta</taxon>
        <taxon>Tracheophyta</taxon>
        <taxon>Spermatophyta</taxon>
        <taxon>Magnoliopsida</taxon>
        <taxon>Ranunculales</taxon>
        <taxon>Ranunculaceae</taxon>
        <taxon>Coptidoideae</taxon>
        <taxon>Coptis</taxon>
    </lineage>
</organism>
<gene>
    <name evidence="2" type="ORF">IFM89_036617</name>
</gene>
<feature type="domain" description="DUF4283" evidence="1">
    <location>
        <begin position="55"/>
        <end position="123"/>
    </location>
</feature>
<evidence type="ECO:0000313" key="2">
    <source>
        <dbReference type="EMBL" id="KAF9599319.1"/>
    </source>
</evidence>
<dbReference type="EMBL" id="JADFTS010000007">
    <property type="protein sequence ID" value="KAF9599319.1"/>
    <property type="molecule type" value="Genomic_DNA"/>
</dbReference>
<dbReference type="Proteomes" id="UP000631114">
    <property type="component" value="Unassembled WGS sequence"/>
</dbReference>
<dbReference type="OrthoDB" id="1085362at2759"/>
<dbReference type="InterPro" id="IPR040256">
    <property type="entry name" value="At4g02000-like"/>
</dbReference>
<dbReference type="Pfam" id="PF14111">
    <property type="entry name" value="DUF4283"/>
    <property type="match status" value="1"/>
</dbReference>
<evidence type="ECO:0000313" key="3">
    <source>
        <dbReference type="Proteomes" id="UP000631114"/>
    </source>
</evidence>
<dbReference type="PANTHER" id="PTHR31286:SF60">
    <property type="entry name" value="PROTEIN, PUTATIVE-RELATED"/>
    <property type="match status" value="1"/>
</dbReference>
<evidence type="ECO:0000259" key="1">
    <source>
        <dbReference type="Pfam" id="PF14111"/>
    </source>
</evidence>
<sequence>MTFADKVKANVTMELDISELPLPGLKGNIPSIRIPQKALERGLNFYKFSLVLDFQKIKLEVVRAIAAETWRPRGSWKIVQLGKEYFMIRLTCGEDFVKIWSGGPWKFENQILRPSKWDPGFDLDIQRILHAMVATTLESGPILDATIEQVYTTVASHDRATSVVQVTAAAQVQDTVVVIHTTTTEVAMEKEDHRLDYSIFYK</sequence>
<accession>A0A835LPZ2</accession>
<dbReference type="AlphaFoldDB" id="A0A835LPZ2"/>
<protein>
    <recommendedName>
        <fullName evidence="1">DUF4283 domain-containing protein</fullName>
    </recommendedName>
</protein>
<proteinExistence type="predicted"/>
<keyword evidence="3" id="KW-1185">Reference proteome</keyword>
<name>A0A835LPZ2_9MAGN</name>
<comment type="caution">
    <text evidence="2">The sequence shown here is derived from an EMBL/GenBank/DDBJ whole genome shotgun (WGS) entry which is preliminary data.</text>
</comment>
<dbReference type="InterPro" id="IPR025558">
    <property type="entry name" value="DUF4283"/>
</dbReference>